<dbReference type="AlphaFoldDB" id="U1S3R2"/>
<gene>
    <name evidence="2" type="ORF">HMPREF1979_00622</name>
</gene>
<keyword evidence="3" id="KW-1185">Reference proteome</keyword>
<sequence length="40" mass="4542">MSLTAPSLPGRRRPSLRRRCDPHRQASDGPVFLRLDQLQG</sequence>
<name>U1S3R2_9ACTO</name>
<reference evidence="2 3" key="1">
    <citation type="submission" date="2013-08" db="EMBL/GenBank/DDBJ databases">
        <authorList>
            <person name="Weinstock G."/>
            <person name="Sodergren E."/>
            <person name="Wylie T."/>
            <person name="Fulton L."/>
            <person name="Fulton R."/>
            <person name="Fronick C."/>
            <person name="O'Laughlin M."/>
            <person name="Godfrey J."/>
            <person name="Miner T."/>
            <person name="Herter B."/>
            <person name="Appelbaum E."/>
            <person name="Cordes M."/>
            <person name="Lek S."/>
            <person name="Wollam A."/>
            <person name="Pepin K.H."/>
            <person name="Palsikar V.B."/>
            <person name="Mitreva M."/>
            <person name="Wilson R.K."/>
        </authorList>
    </citation>
    <scope>NUCLEOTIDE SEQUENCE [LARGE SCALE GENOMIC DNA]</scope>
    <source>
        <strain evidence="2 3">F0542</strain>
    </source>
</reference>
<evidence type="ECO:0000256" key="1">
    <source>
        <dbReference type="SAM" id="MobiDB-lite"/>
    </source>
</evidence>
<evidence type="ECO:0000313" key="2">
    <source>
        <dbReference type="EMBL" id="ERH25307.1"/>
    </source>
</evidence>
<proteinExistence type="predicted"/>
<organism evidence="2 3">
    <name type="scientific">Actinomyces johnsonii F0542</name>
    <dbReference type="NCBI Taxonomy" id="1321818"/>
    <lineage>
        <taxon>Bacteria</taxon>
        <taxon>Bacillati</taxon>
        <taxon>Actinomycetota</taxon>
        <taxon>Actinomycetes</taxon>
        <taxon>Actinomycetales</taxon>
        <taxon>Actinomycetaceae</taxon>
        <taxon>Actinomyces</taxon>
    </lineage>
</organism>
<dbReference type="Proteomes" id="UP000016536">
    <property type="component" value="Unassembled WGS sequence"/>
</dbReference>
<accession>U1S3R2</accession>
<dbReference type="HOGENOM" id="CLU_3283581_0_0_11"/>
<evidence type="ECO:0000313" key="3">
    <source>
        <dbReference type="Proteomes" id="UP000016536"/>
    </source>
</evidence>
<feature type="region of interest" description="Disordered" evidence="1">
    <location>
        <begin position="1"/>
        <end position="40"/>
    </location>
</feature>
<dbReference type="EMBL" id="AWSE01000027">
    <property type="protein sequence ID" value="ERH25307.1"/>
    <property type="molecule type" value="Genomic_DNA"/>
</dbReference>
<comment type="caution">
    <text evidence="2">The sequence shown here is derived from an EMBL/GenBank/DDBJ whole genome shotgun (WGS) entry which is preliminary data.</text>
</comment>
<protein>
    <submittedName>
        <fullName evidence="2">Uncharacterized protein</fullName>
    </submittedName>
</protein>